<evidence type="ECO:0000313" key="1">
    <source>
        <dbReference type="EMBL" id="MXN18995.1"/>
    </source>
</evidence>
<accession>A0A6L7G4F7</accession>
<evidence type="ECO:0008006" key="3">
    <source>
        <dbReference type="Google" id="ProtNLM"/>
    </source>
</evidence>
<dbReference type="Proteomes" id="UP000477911">
    <property type="component" value="Unassembled WGS sequence"/>
</dbReference>
<proteinExistence type="predicted"/>
<organism evidence="1 2">
    <name type="scientific">Pseudooceanicola albus</name>
    <dbReference type="NCBI Taxonomy" id="2692189"/>
    <lineage>
        <taxon>Bacteria</taxon>
        <taxon>Pseudomonadati</taxon>
        <taxon>Pseudomonadota</taxon>
        <taxon>Alphaproteobacteria</taxon>
        <taxon>Rhodobacterales</taxon>
        <taxon>Paracoccaceae</taxon>
        <taxon>Pseudooceanicola</taxon>
    </lineage>
</organism>
<dbReference type="EMBL" id="WUMU01000016">
    <property type="protein sequence ID" value="MXN18995.1"/>
    <property type="molecule type" value="Genomic_DNA"/>
</dbReference>
<comment type="caution">
    <text evidence="1">The sequence shown here is derived from an EMBL/GenBank/DDBJ whole genome shotgun (WGS) entry which is preliminary data.</text>
</comment>
<reference evidence="1 2" key="1">
    <citation type="submission" date="2019-12" db="EMBL/GenBank/DDBJ databases">
        <authorList>
            <person name="Li M."/>
        </authorList>
    </citation>
    <scope>NUCLEOTIDE SEQUENCE [LARGE SCALE GENOMIC DNA]</scope>
    <source>
        <strain evidence="1 2">GBMRC 2024</strain>
    </source>
</reference>
<dbReference type="AlphaFoldDB" id="A0A6L7G4F7"/>
<gene>
    <name evidence="1" type="ORF">GR170_14195</name>
</gene>
<evidence type="ECO:0000313" key="2">
    <source>
        <dbReference type="Proteomes" id="UP000477911"/>
    </source>
</evidence>
<name>A0A6L7G4F7_9RHOB</name>
<keyword evidence="2" id="KW-1185">Reference proteome</keyword>
<protein>
    <recommendedName>
        <fullName evidence="3">DUF995 domain-containing protein</fullName>
    </recommendedName>
</protein>
<sequence>MAALLPIAASAQDSLSGAEFDSYSRGKTFYYGAGGQPYGAEEYFSDRRVIWSFLDGHCQEGRWYEDQGNICFVYDEHPDPQCWRFRLGATGLTAQFQGPSEGGTSPLYEIQSSPEPMTCEGPEVGV</sequence>